<keyword evidence="1" id="KW-0378">Hydrolase</keyword>
<comment type="caution">
    <text evidence="4">The sequence shown here is derived from an EMBL/GenBank/DDBJ whole genome shotgun (WGS) entry which is preliminary data.</text>
</comment>
<dbReference type="AlphaFoldDB" id="A0A317ZV30"/>
<reference evidence="4 5" key="1">
    <citation type="submission" date="2018-05" db="EMBL/GenBank/DDBJ databases">
        <title>Genetic diversity of glacier-inhabiting Cryobacterium bacteria in China and description of Cryobacterium mengkeensis sp. nov. and Arthrobacter glacialis sp. nov.</title>
        <authorList>
            <person name="Liu Q."/>
            <person name="Xin Y.-H."/>
        </authorList>
    </citation>
    <scope>NUCLEOTIDE SEQUENCE [LARGE SCALE GENOMIC DNA]</scope>
    <source>
        <strain evidence="4 5">SK-1</strain>
    </source>
</reference>
<accession>A0A317ZV30</accession>
<evidence type="ECO:0000256" key="1">
    <source>
        <dbReference type="ARBA" id="ARBA00022801"/>
    </source>
</evidence>
<evidence type="ECO:0000313" key="5">
    <source>
        <dbReference type="Proteomes" id="UP000246722"/>
    </source>
</evidence>
<evidence type="ECO:0000256" key="2">
    <source>
        <dbReference type="SAM" id="MobiDB-lite"/>
    </source>
</evidence>
<dbReference type="GO" id="GO:0016787">
    <property type="term" value="F:hydrolase activity"/>
    <property type="evidence" value="ECO:0007669"/>
    <property type="project" value="UniProtKB-KW"/>
</dbReference>
<dbReference type="InterPro" id="IPR050300">
    <property type="entry name" value="GDXG_lipolytic_enzyme"/>
</dbReference>
<sequence length="311" mass="32369">MDTAAGFSARPRDTGRIVRMHPSSAHRYPSAPAPASAPPVSDSQGADLSDWDALEPDVLDAVTQAMALSAETRRIYPTILAQHYGPGALEYLDIYPARQPDAPVLVFLPGGFGGLPMCADDFAGVARGPFAHGITTVVVNYAHAPSAPLDEARRQVGAAIAWVYDNAEQFGADPARIVVAGHAVGAPLAVGAAVTDWEDEYGVPAGVITGVVAVSGRFQPHPSTGWAVPPVFDRRVDVPIIVAVGDREPDELQRQSGELVDRLTNGGTAVLLDLPGADQHGSFAGYCDAQSPLTLATVALISAGGRSLRVA</sequence>
<dbReference type="SUPFAM" id="SSF53474">
    <property type="entry name" value="alpha/beta-Hydrolases"/>
    <property type="match status" value="1"/>
</dbReference>
<dbReference type="EMBL" id="QHLY01000008">
    <property type="protein sequence ID" value="PXA70310.1"/>
    <property type="molecule type" value="Genomic_DNA"/>
</dbReference>
<dbReference type="PANTHER" id="PTHR48081">
    <property type="entry name" value="AB HYDROLASE SUPERFAMILY PROTEIN C4A8.06C"/>
    <property type="match status" value="1"/>
</dbReference>
<name>A0A317ZV30_9MICO</name>
<dbReference type="InterPro" id="IPR029058">
    <property type="entry name" value="AB_hydrolase_fold"/>
</dbReference>
<proteinExistence type="predicted"/>
<dbReference type="InterPro" id="IPR013094">
    <property type="entry name" value="AB_hydrolase_3"/>
</dbReference>
<feature type="domain" description="Alpha/beta hydrolase fold-3" evidence="3">
    <location>
        <begin position="133"/>
        <end position="198"/>
    </location>
</feature>
<organism evidence="4 5">
    <name type="scientific">Cryobacterium arcticum</name>
    <dbReference type="NCBI Taxonomy" id="670052"/>
    <lineage>
        <taxon>Bacteria</taxon>
        <taxon>Bacillati</taxon>
        <taxon>Actinomycetota</taxon>
        <taxon>Actinomycetes</taxon>
        <taxon>Micrococcales</taxon>
        <taxon>Microbacteriaceae</taxon>
        <taxon>Cryobacterium</taxon>
    </lineage>
</organism>
<feature type="region of interest" description="Disordered" evidence="2">
    <location>
        <begin position="1"/>
        <end position="48"/>
    </location>
</feature>
<dbReference type="Pfam" id="PF07859">
    <property type="entry name" value="Abhydrolase_3"/>
    <property type="match status" value="1"/>
</dbReference>
<protein>
    <recommendedName>
        <fullName evidence="3">Alpha/beta hydrolase fold-3 domain-containing protein</fullName>
    </recommendedName>
</protein>
<evidence type="ECO:0000313" key="4">
    <source>
        <dbReference type="EMBL" id="PXA70310.1"/>
    </source>
</evidence>
<keyword evidence="5" id="KW-1185">Reference proteome</keyword>
<evidence type="ECO:0000259" key="3">
    <source>
        <dbReference type="Pfam" id="PF07859"/>
    </source>
</evidence>
<gene>
    <name evidence="4" type="ORF">CTB96_07630</name>
</gene>
<dbReference type="PANTHER" id="PTHR48081:SF33">
    <property type="entry name" value="KYNURENINE FORMAMIDASE"/>
    <property type="match status" value="1"/>
</dbReference>
<dbReference type="Gene3D" id="3.40.50.1820">
    <property type="entry name" value="alpha/beta hydrolase"/>
    <property type="match status" value="1"/>
</dbReference>
<dbReference type="Proteomes" id="UP000246722">
    <property type="component" value="Unassembled WGS sequence"/>
</dbReference>
<dbReference type="OrthoDB" id="9803828at2"/>